<evidence type="ECO:0000256" key="3">
    <source>
        <dbReference type="ARBA" id="ARBA00022723"/>
    </source>
</evidence>
<dbReference type="GO" id="GO:0047753">
    <property type="term" value="F:choline-sulfatase activity"/>
    <property type="evidence" value="ECO:0007669"/>
    <property type="project" value="UniProtKB-EC"/>
</dbReference>
<dbReference type="GO" id="GO:0004423">
    <property type="term" value="F:iduronate-2-sulfatase activity"/>
    <property type="evidence" value="ECO:0007669"/>
    <property type="project" value="InterPro"/>
</dbReference>
<evidence type="ECO:0000256" key="1">
    <source>
        <dbReference type="ARBA" id="ARBA00001913"/>
    </source>
</evidence>
<evidence type="ECO:0000256" key="5">
    <source>
        <dbReference type="ARBA" id="ARBA00022801"/>
    </source>
</evidence>
<keyword evidence="5 8" id="KW-0378">Hydrolase</keyword>
<evidence type="ECO:0000256" key="4">
    <source>
        <dbReference type="ARBA" id="ARBA00022729"/>
    </source>
</evidence>
<dbReference type="SUPFAM" id="SSF53649">
    <property type="entry name" value="Alkaline phosphatase-like"/>
    <property type="match status" value="1"/>
</dbReference>
<dbReference type="CDD" id="cd16030">
    <property type="entry name" value="iduronate-2-sulfatase"/>
    <property type="match status" value="1"/>
</dbReference>
<sequence length="458" mass="52252">MVMQKPSNNVLFLSIEDLNDWVEPLGGHPDTKTPNINRLAHRGMVFDAAFAAAPACSPSRTSALFGQNPWETGIYANNHQWHQFYKSGARKSLVGRFRDAGYQTRGAGKVFHVSPDKFDFDDWTEFEQRHHETYNQISKTAQTSKIGNNTDFGPTEDEQQQYDDYNTDWVINQMKAEASGQFWALGLYRPHLPFIVPKRFFDLFPSDIANPPGLGMNRFDAYNMATQKSLPDAGRKVADKSGFLRRTLHKCNEYKIFTHAYLASIAYADDLLGKVLDHMDATKLWENTTVVLWSDHGWQFGEKLAFRKFSLWERALRVPLIFAGPGINIGHSDEPVSLIDIAPTLFSLMGLTCPDQFSGQDLSPVLCGKEARMRGHTLSIWGANFTTDSPYIALTNRSKTHRYIFYWDGSEELYDHRVDPYEHNNLIFTPGDVPKDEINRLREEHQRALEFDLADPVS</sequence>
<protein>
    <submittedName>
        <fullName evidence="8">Choline-sulfatase</fullName>
        <ecNumber evidence="8">3.1.6.6</ecNumber>
    </submittedName>
</protein>
<comment type="similarity">
    <text evidence="2">Belongs to the sulfatase family.</text>
</comment>
<accession>A0A3B0SIZ0</accession>
<keyword evidence="3" id="KW-0479">Metal-binding</keyword>
<evidence type="ECO:0000313" key="8">
    <source>
        <dbReference type="EMBL" id="VAW02382.1"/>
    </source>
</evidence>
<keyword evidence="6" id="KW-0106">Calcium</keyword>
<dbReference type="InterPro" id="IPR000917">
    <property type="entry name" value="Sulfatase_N"/>
</dbReference>
<name>A0A3B0SIZ0_9ZZZZ</name>
<reference evidence="8" key="1">
    <citation type="submission" date="2018-06" db="EMBL/GenBank/DDBJ databases">
        <authorList>
            <person name="Zhirakovskaya E."/>
        </authorList>
    </citation>
    <scope>NUCLEOTIDE SEQUENCE</scope>
</reference>
<dbReference type="EMBL" id="UOEG01000240">
    <property type="protein sequence ID" value="VAW02382.1"/>
    <property type="molecule type" value="Genomic_DNA"/>
</dbReference>
<dbReference type="InterPro" id="IPR017850">
    <property type="entry name" value="Alkaline_phosphatase_core_sf"/>
</dbReference>
<keyword evidence="4" id="KW-0732">Signal</keyword>
<evidence type="ECO:0000256" key="6">
    <source>
        <dbReference type="ARBA" id="ARBA00022837"/>
    </source>
</evidence>
<dbReference type="GO" id="GO:0005737">
    <property type="term" value="C:cytoplasm"/>
    <property type="evidence" value="ECO:0007669"/>
    <property type="project" value="TreeGrafter"/>
</dbReference>
<dbReference type="AlphaFoldDB" id="A0A3B0SIZ0"/>
<dbReference type="EC" id="3.1.6.6" evidence="8"/>
<dbReference type="GO" id="GO:0046872">
    <property type="term" value="F:metal ion binding"/>
    <property type="evidence" value="ECO:0007669"/>
    <property type="project" value="UniProtKB-KW"/>
</dbReference>
<dbReference type="InterPro" id="IPR035874">
    <property type="entry name" value="IDS"/>
</dbReference>
<organism evidence="8">
    <name type="scientific">hydrothermal vent metagenome</name>
    <dbReference type="NCBI Taxonomy" id="652676"/>
    <lineage>
        <taxon>unclassified sequences</taxon>
        <taxon>metagenomes</taxon>
        <taxon>ecological metagenomes</taxon>
    </lineage>
</organism>
<feature type="domain" description="Sulfatase N-terminal" evidence="7">
    <location>
        <begin position="9"/>
        <end position="350"/>
    </location>
</feature>
<dbReference type="PANTHER" id="PTHR45953">
    <property type="entry name" value="IDURONATE 2-SULFATASE"/>
    <property type="match status" value="1"/>
</dbReference>
<proteinExistence type="inferred from homology"/>
<gene>
    <name evidence="8" type="ORF">MNBD_ALPHA07-1347</name>
</gene>
<evidence type="ECO:0000259" key="7">
    <source>
        <dbReference type="Pfam" id="PF00884"/>
    </source>
</evidence>
<comment type="cofactor">
    <cofactor evidence="1">
        <name>Ca(2+)</name>
        <dbReference type="ChEBI" id="CHEBI:29108"/>
    </cofactor>
</comment>
<dbReference type="Pfam" id="PF00884">
    <property type="entry name" value="Sulfatase"/>
    <property type="match status" value="1"/>
</dbReference>
<dbReference type="Gene3D" id="3.40.720.10">
    <property type="entry name" value="Alkaline Phosphatase, subunit A"/>
    <property type="match status" value="1"/>
</dbReference>
<evidence type="ECO:0000256" key="2">
    <source>
        <dbReference type="ARBA" id="ARBA00008779"/>
    </source>
</evidence>
<dbReference type="PANTHER" id="PTHR45953:SF1">
    <property type="entry name" value="IDURONATE 2-SULFATASE"/>
    <property type="match status" value="1"/>
</dbReference>